<dbReference type="InterPro" id="IPR050328">
    <property type="entry name" value="Dev_Immune_Receptor"/>
</dbReference>
<feature type="signal peptide" evidence="2">
    <location>
        <begin position="1"/>
        <end position="26"/>
    </location>
</feature>
<evidence type="ECO:0000256" key="2">
    <source>
        <dbReference type="SAM" id="SignalP"/>
    </source>
</evidence>
<sequence length="372" mass="41331">MANNKQVITVVFLATSLFLAQRYARGESCRTNLGPGCLCIRERATVHVTCHTLAQWTRPLDEWNGVEKLVVICLGEEATVSLEHPLAANLTALTLTSLEVHDCGLRDLGPWAVDNLVRETGLQLDNNRLSRIPLAVRTLALRELYFYDNPITAICAGELPDTLEILRLEAADLRYIDPDAFAKTKRLKVFRVPGAKGLHCIHPGTFANTQLRQVDVSDSGLTSLDFLLSVDNNWGGQELPATRIEAGGSNVICDCSVKEIAFRYGDALNVDCVKELRDGEAFKIKKGKASSWEMKFANCPTDTPTNPPTVANGCFRQGMHERSECKRWQSVPFRVGEIKEDPYLALAGEVRHQSTFILVSLLLFIVWMDFVA</sequence>
<dbReference type="InterPro" id="IPR032675">
    <property type="entry name" value="LRR_dom_sf"/>
</dbReference>
<dbReference type="PANTHER" id="PTHR24373:SF275">
    <property type="entry name" value="TIR DOMAIN-CONTAINING PROTEIN"/>
    <property type="match status" value="1"/>
</dbReference>
<evidence type="ECO:0000313" key="4">
    <source>
        <dbReference type="RefSeq" id="XP_005091451.1"/>
    </source>
</evidence>
<organism evidence="3 4">
    <name type="scientific">Aplysia californica</name>
    <name type="common">California sea hare</name>
    <dbReference type="NCBI Taxonomy" id="6500"/>
    <lineage>
        <taxon>Eukaryota</taxon>
        <taxon>Metazoa</taxon>
        <taxon>Spiralia</taxon>
        <taxon>Lophotrochozoa</taxon>
        <taxon>Mollusca</taxon>
        <taxon>Gastropoda</taxon>
        <taxon>Heterobranchia</taxon>
        <taxon>Euthyneura</taxon>
        <taxon>Tectipleura</taxon>
        <taxon>Aplysiida</taxon>
        <taxon>Aplysioidea</taxon>
        <taxon>Aplysiidae</taxon>
        <taxon>Aplysia</taxon>
    </lineage>
</organism>
<dbReference type="PANTHER" id="PTHR24373">
    <property type="entry name" value="SLIT RELATED LEUCINE-RICH REPEAT NEURONAL PROTEIN"/>
    <property type="match status" value="1"/>
</dbReference>
<dbReference type="Gene3D" id="3.80.10.10">
    <property type="entry name" value="Ribonuclease Inhibitor"/>
    <property type="match status" value="2"/>
</dbReference>
<name>A0ABM0JDX4_APLCA</name>
<dbReference type="SUPFAM" id="SSF52058">
    <property type="entry name" value="L domain-like"/>
    <property type="match status" value="1"/>
</dbReference>
<accession>A0ABM0JDX4</accession>
<dbReference type="RefSeq" id="XP_005091451.1">
    <property type="nucleotide sequence ID" value="XM_005091394.3"/>
</dbReference>
<evidence type="ECO:0000313" key="3">
    <source>
        <dbReference type="Proteomes" id="UP000694888"/>
    </source>
</evidence>
<gene>
    <name evidence="4" type="primary">LOC101847792</name>
</gene>
<keyword evidence="1 2" id="KW-0732">Signal</keyword>
<reference evidence="4" key="1">
    <citation type="submission" date="2025-08" db="UniProtKB">
        <authorList>
            <consortium name="RefSeq"/>
        </authorList>
    </citation>
    <scope>IDENTIFICATION</scope>
</reference>
<keyword evidence="3" id="KW-1185">Reference proteome</keyword>
<protein>
    <submittedName>
        <fullName evidence="4">Uncharacterized protein LOC101847792</fullName>
    </submittedName>
</protein>
<dbReference type="GeneID" id="101847792"/>
<proteinExistence type="predicted"/>
<feature type="chain" id="PRO_5046647051" evidence="2">
    <location>
        <begin position="27"/>
        <end position="372"/>
    </location>
</feature>
<dbReference type="Proteomes" id="UP000694888">
    <property type="component" value="Unplaced"/>
</dbReference>
<evidence type="ECO:0000256" key="1">
    <source>
        <dbReference type="ARBA" id="ARBA00022729"/>
    </source>
</evidence>